<gene>
    <name evidence="2" type="ORF">SJ05684_b44020</name>
</gene>
<sequence>MCRNCAENGAWEEAFGALSTIALERLSPADNESGKGQSFRGFPPNPTLVNKRDHVEFRFFMPEPR</sequence>
<keyword evidence="2" id="KW-0614">Plasmid</keyword>
<accession>A0A249PI63</accession>
<dbReference type="AlphaFoldDB" id="A0A249PI63"/>
<protein>
    <submittedName>
        <fullName evidence="2">Uncharacterized protein</fullName>
    </submittedName>
</protein>
<evidence type="ECO:0000313" key="3">
    <source>
        <dbReference type="Proteomes" id="UP000217211"/>
    </source>
</evidence>
<proteinExistence type="predicted"/>
<evidence type="ECO:0000313" key="2">
    <source>
        <dbReference type="EMBL" id="ASY65384.1"/>
    </source>
</evidence>
<feature type="region of interest" description="Disordered" evidence="1">
    <location>
        <begin position="28"/>
        <end position="47"/>
    </location>
</feature>
<dbReference type="KEGG" id="esj:SJ05684_b44020"/>
<name>A0A249PI63_9HYPH</name>
<dbReference type="Proteomes" id="UP000217211">
    <property type="component" value="Plasmid pSJ05684b"/>
</dbReference>
<evidence type="ECO:0000256" key="1">
    <source>
        <dbReference type="SAM" id="MobiDB-lite"/>
    </source>
</evidence>
<dbReference type="EMBL" id="CP023068">
    <property type="protein sequence ID" value="ASY65384.1"/>
    <property type="molecule type" value="Genomic_DNA"/>
</dbReference>
<keyword evidence="3" id="KW-1185">Reference proteome</keyword>
<geneLocation type="plasmid" evidence="3">
    <name>psj05684b</name>
</geneLocation>
<reference evidence="2 3" key="1">
    <citation type="submission" date="2017-08" db="EMBL/GenBank/DDBJ databases">
        <title>Multipartite genome sequences of Sinorhizobium species nodulating soybeans.</title>
        <authorList>
            <person name="Tian C.F."/>
        </authorList>
    </citation>
    <scope>NUCLEOTIDE SEQUENCE [LARGE SCALE GENOMIC DNA]</scope>
    <source>
        <strain evidence="2 3">CCBAU 05684</strain>
        <plasmid evidence="3">psj05684b</plasmid>
    </source>
</reference>
<organism evidence="2 3">
    <name type="scientific">Sinorhizobium sojae CCBAU 05684</name>
    <dbReference type="NCBI Taxonomy" id="716928"/>
    <lineage>
        <taxon>Bacteria</taxon>
        <taxon>Pseudomonadati</taxon>
        <taxon>Pseudomonadota</taxon>
        <taxon>Alphaproteobacteria</taxon>
        <taxon>Hyphomicrobiales</taxon>
        <taxon>Rhizobiaceae</taxon>
        <taxon>Sinorhizobium/Ensifer group</taxon>
        <taxon>Sinorhizobium</taxon>
    </lineage>
</organism>